<evidence type="ECO:0000256" key="1">
    <source>
        <dbReference type="SAM" id="MobiDB-lite"/>
    </source>
</evidence>
<evidence type="ECO:0000313" key="2">
    <source>
        <dbReference type="EMBL" id="GAA4704977.1"/>
    </source>
</evidence>
<gene>
    <name evidence="2" type="ORF">GCM10023198_28410</name>
</gene>
<dbReference type="Proteomes" id="UP001500843">
    <property type="component" value="Unassembled WGS sequence"/>
</dbReference>
<feature type="region of interest" description="Disordered" evidence="1">
    <location>
        <begin position="67"/>
        <end position="139"/>
    </location>
</feature>
<accession>A0ABP8XBT5</accession>
<organism evidence="2 3">
    <name type="scientific">Promicromonospora umidemergens</name>
    <dbReference type="NCBI Taxonomy" id="629679"/>
    <lineage>
        <taxon>Bacteria</taxon>
        <taxon>Bacillati</taxon>
        <taxon>Actinomycetota</taxon>
        <taxon>Actinomycetes</taxon>
        <taxon>Micrococcales</taxon>
        <taxon>Promicromonosporaceae</taxon>
        <taxon>Promicromonospora</taxon>
    </lineage>
</organism>
<proteinExistence type="predicted"/>
<sequence>MPNRTLRATGGAEPQATRAPAPEWTRNLRLAPHEDGQVAVRHPAATHPDTQVAVRHPAAAPNRALRVTDGAEPQATRATAPESARNLRLPPREDTLVAVRHTRGRSETHNLRFGTPPAAHQDTHLAVRRRAPRPARDHT</sequence>
<feature type="region of interest" description="Disordered" evidence="1">
    <location>
        <begin position="1"/>
        <end position="20"/>
    </location>
</feature>
<reference evidence="3" key="1">
    <citation type="journal article" date="2019" name="Int. J. Syst. Evol. Microbiol.">
        <title>The Global Catalogue of Microorganisms (GCM) 10K type strain sequencing project: providing services to taxonomists for standard genome sequencing and annotation.</title>
        <authorList>
            <consortium name="The Broad Institute Genomics Platform"/>
            <consortium name="The Broad Institute Genome Sequencing Center for Infectious Disease"/>
            <person name="Wu L."/>
            <person name="Ma J."/>
        </authorList>
    </citation>
    <scope>NUCLEOTIDE SEQUENCE [LARGE SCALE GENOMIC DNA]</scope>
    <source>
        <strain evidence="3">JCM 17975</strain>
    </source>
</reference>
<comment type="caution">
    <text evidence="2">The sequence shown here is derived from an EMBL/GenBank/DDBJ whole genome shotgun (WGS) entry which is preliminary data.</text>
</comment>
<dbReference type="EMBL" id="BAABHM010000012">
    <property type="protein sequence ID" value="GAA4704977.1"/>
    <property type="molecule type" value="Genomic_DNA"/>
</dbReference>
<keyword evidence="3" id="KW-1185">Reference proteome</keyword>
<evidence type="ECO:0000313" key="3">
    <source>
        <dbReference type="Proteomes" id="UP001500843"/>
    </source>
</evidence>
<name>A0ABP8XBT5_9MICO</name>
<protein>
    <submittedName>
        <fullName evidence="2">Uncharacterized protein</fullName>
    </submittedName>
</protein>